<gene>
    <name evidence="1" type="ORF">HPB50_001109</name>
</gene>
<name>A0ACB7RXM4_HYAAI</name>
<accession>A0ACB7RXM4</accession>
<proteinExistence type="predicted"/>
<reference evidence="1" key="1">
    <citation type="submission" date="2020-05" db="EMBL/GenBank/DDBJ databases">
        <title>Large-scale comparative analyses of tick genomes elucidate their genetic diversity and vector capacities.</title>
        <authorList>
            <person name="Jia N."/>
            <person name="Wang J."/>
            <person name="Shi W."/>
            <person name="Du L."/>
            <person name="Sun Y."/>
            <person name="Zhan W."/>
            <person name="Jiang J."/>
            <person name="Wang Q."/>
            <person name="Zhang B."/>
            <person name="Ji P."/>
            <person name="Sakyi L.B."/>
            <person name="Cui X."/>
            <person name="Yuan T."/>
            <person name="Jiang B."/>
            <person name="Yang W."/>
            <person name="Lam T.T.-Y."/>
            <person name="Chang Q."/>
            <person name="Ding S."/>
            <person name="Wang X."/>
            <person name="Zhu J."/>
            <person name="Ruan X."/>
            <person name="Zhao L."/>
            <person name="Wei J."/>
            <person name="Que T."/>
            <person name="Du C."/>
            <person name="Cheng J."/>
            <person name="Dai P."/>
            <person name="Han X."/>
            <person name="Huang E."/>
            <person name="Gao Y."/>
            <person name="Liu J."/>
            <person name="Shao H."/>
            <person name="Ye R."/>
            <person name="Li L."/>
            <person name="Wei W."/>
            <person name="Wang X."/>
            <person name="Wang C."/>
            <person name="Yang T."/>
            <person name="Huo Q."/>
            <person name="Li W."/>
            <person name="Guo W."/>
            <person name="Chen H."/>
            <person name="Zhou L."/>
            <person name="Ni X."/>
            <person name="Tian J."/>
            <person name="Zhou Y."/>
            <person name="Sheng Y."/>
            <person name="Liu T."/>
            <person name="Pan Y."/>
            <person name="Xia L."/>
            <person name="Li J."/>
            <person name="Zhao F."/>
            <person name="Cao W."/>
        </authorList>
    </citation>
    <scope>NUCLEOTIDE SEQUENCE</scope>
    <source>
        <strain evidence="1">Hyas-2018</strain>
    </source>
</reference>
<comment type="caution">
    <text evidence="1">The sequence shown here is derived from an EMBL/GenBank/DDBJ whole genome shotgun (WGS) entry which is preliminary data.</text>
</comment>
<protein>
    <submittedName>
        <fullName evidence="1">Uncharacterized protein</fullName>
    </submittedName>
</protein>
<evidence type="ECO:0000313" key="2">
    <source>
        <dbReference type="Proteomes" id="UP000821845"/>
    </source>
</evidence>
<sequence length="207" mass="22541">MDYAPGLDSATLTLPLDCAGPDASSVIMPVLIPSSTTSCHVVYSQAIRRTSGQPVTSGLGDSTSGNMLRNRLCFVIQASGYLPASCHRSDNRFLVLLPCPKCVKWFLNCVLPANDDLLSCGDIAANRGPSDRDMSEVLKGQKIISSTVEAIQSAQKEMEDKLTRITGRIDGIDVQLQKLNTLTINVQNMESTVSKLESQDYFKFHIQ</sequence>
<keyword evidence="2" id="KW-1185">Reference proteome</keyword>
<dbReference type="EMBL" id="CM023486">
    <property type="protein sequence ID" value="KAH6927233.1"/>
    <property type="molecule type" value="Genomic_DNA"/>
</dbReference>
<organism evidence="1 2">
    <name type="scientific">Hyalomma asiaticum</name>
    <name type="common">Tick</name>
    <dbReference type="NCBI Taxonomy" id="266040"/>
    <lineage>
        <taxon>Eukaryota</taxon>
        <taxon>Metazoa</taxon>
        <taxon>Ecdysozoa</taxon>
        <taxon>Arthropoda</taxon>
        <taxon>Chelicerata</taxon>
        <taxon>Arachnida</taxon>
        <taxon>Acari</taxon>
        <taxon>Parasitiformes</taxon>
        <taxon>Ixodida</taxon>
        <taxon>Ixodoidea</taxon>
        <taxon>Ixodidae</taxon>
        <taxon>Hyalomminae</taxon>
        <taxon>Hyalomma</taxon>
    </lineage>
</organism>
<dbReference type="Proteomes" id="UP000821845">
    <property type="component" value="Chromosome 6"/>
</dbReference>
<evidence type="ECO:0000313" key="1">
    <source>
        <dbReference type="EMBL" id="KAH6927233.1"/>
    </source>
</evidence>